<organism evidence="1 2">
    <name type="scientific">Olea europaea subsp. europaea</name>
    <dbReference type="NCBI Taxonomy" id="158383"/>
    <lineage>
        <taxon>Eukaryota</taxon>
        <taxon>Viridiplantae</taxon>
        <taxon>Streptophyta</taxon>
        <taxon>Embryophyta</taxon>
        <taxon>Tracheophyta</taxon>
        <taxon>Spermatophyta</taxon>
        <taxon>Magnoliopsida</taxon>
        <taxon>eudicotyledons</taxon>
        <taxon>Gunneridae</taxon>
        <taxon>Pentapetalae</taxon>
        <taxon>asterids</taxon>
        <taxon>lamiids</taxon>
        <taxon>Lamiales</taxon>
        <taxon>Oleaceae</taxon>
        <taxon>Oleeae</taxon>
        <taxon>Olea</taxon>
    </lineage>
</organism>
<proteinExistence type="predicted"/>
<dbReference type="EMBL" id="CACTIH010004267">
    <property type="protein sequence ID" value="CAA2990394.1"/>
    <property type="molecule type" value="Genomic_DNA"/>
</dbReference>
<feature type="non-terminal residue" evidence="1">
    <location>
        <position position="52"/>
    </location>
</feature>
<feature type="non-terminal residue" evidence="1">
    <location>
        <position position="1"/>
    </location>
</feature>
<dbReference type="Gramene" id="OE9A053432T1">
    <property type="protein sequence ID" value="OE9A053432C1"/>
    <property type="gene ID" value="OE9A053432"/>
</dbReference>
<evidence type="ECO:0000313" key="1">
    <source>
        <dbReference type="EMBL" id="CAA2990394.1"/>
    </source>
</evidence>
<gene>
    <name evidence="1" type="ORF">OLEA9_A053432</name>
</gene>
<dbReference type="Proteomes" id="UP000594638">
    <property type="component" value="Unassembled WGS sequence"/>
</dbReference>
<protein>
    <submittedName>
        <fullName evidence="1">UDP-glycosyltransferase 86A1-like</fullName>
    </submittedName>
</protein>
<evidence type="ECO:0000313" key="2">
    <source>
        <dbReference type="Proteomes" id="UP000594638"/>
    </source>
</evidence>
<keyword evidence="2" id="KW-1185">Reference proteome</keyword>
<reference evidence="1 2" key="1">
    <citation type="submission" date="2019-12" db="EMBL/GenBank/DDBJ databases">
        <authorList>
            <person name="Alioto T."/>
            <person name="Alioto T."/>
            <person name="Gomez Garrido J."/>
        </authorList>
    </citation>
    <scope>NUCLEOTIDE SEQUENCE [LARGE SCALE GENOMIC DNA]</scope>
</reference>
<dbReference type="OrthoDB" id="5835829at2759"/>
<accession>A0A8S0SCY4</accession>
<sequence length="52" mass="5731">ITNRKLVVMIGKIGINLCDGISISRVIEKMKILMGGGKSDGLKEETKRARKM</sequence>
<name>A0A8S0SCY4_OLEEU</name>
<dbReference type="AlphaFoldDB" id="A0A8S0SCY4"/>
<comment type="caution">
    <text evidence="1">The sequence shown here is derived from an EMBL/GenBank/DDBJ whole genome shotgun (WGS) entry which is preliminary data.</text>
</comment>